<dbReference type="Gramene" id="TKW12579">
    <property type="protein sequence ID" value="TKW12579"/>
    <property type="gene ID" value="SEVIR_5G045350v2"/>
</dbReference>
<dbReference type="EMBL" id="CM016556">
    <property type="protein sequence ID" value="TKW12579.1"/>
    <property type="molecule type" value="Genomic_DNA"/>
</dbReference>
<evidence type="ECO:0000313" key="2">
    <source>
        <dbReference type="EMBL" id="TKW12579.1"/>
    </source>
</evidence>
<protein>
    <submittedName>
        <fullName evidence="2">Uncharacterized protein</fullName>
    </submittedName>
</protein>
<dbReference type="AlphaFoldDB" id="A0A4U6UFT1"/>
<evidence type="ECO:0000256" key="1">
    <source>
        <dbReference type="SAM" id="SignalP"/>
    </source>
</evidence>
<dbReference type="Proteomes" id="UP000298652">
    <property type="component" value="Chromosome 5"/>
</dbReference>
<proteinExistence type="predicted"/>
<keyword evidence="1" id="KW-0732">Signal</keyword>
<keyword evidence="3" id="KW-1185">Reference proteome</keyword>
<reference evidence="2" key="1">
    <citation type="submission" date="2019-03" db="EMBL/GenBank/DDBJ databases">
        <title>WGS assembly of Setaria viridis.</title>
        <authorList>
            <person name="Huang P."/>
            <person name="Jenkins J."/>
            <person name="Grimwood J."/>
            <person name="Barry K."/>
            <person name="Healey A."/>
            <person name="Mamidi S."/>
            <person name="Sreedasyam A."/>
            <person name="Shu S."/>
            <person name="Feldman M."/>
            <person name="Wu J."/>
            <person name="Yu Y."/>
            <person name="Chen C."/>
            <person name="Johnson J."/>
            <person name="Rokhsar D."/>
            <person name="Baxter I."/>
            <person name="Schmutz J."/>
            <person name="Brutnell T."/>
            <person name="Kellogg E."/>
        </authorList>
    </citation>
    <scope>NUCLEOTIDE SEQUENCE [LARGE SCALE GENOMIC DNA]</scope>
</reference>
<feature type="signal peptide" evidence="1">
    <location>
        <begin position="1"/>
        <end position="20"/>
    </location>
</feature>
<accession>A0A4U6UFT1</accession>
<evidence type="ECO:0000313" key="3">
    <source>
        <dbReference type="Proteomes" id="UP000298652"/>
    </source>
</evidence>
<sequence>MWSGWSLLTFEVLNMCTTFGLDGCGEAHLEGDGQVNYGESKSLI</sequence>
<gene>
    <name evidence="2" type="ORF">SEVIR_5G045350v2</name>
</gene>
<organism evidence="2 3">
    <name type="scientific">Setaria viridis</name>
    <name type="common">Green bristlegrass</name>
    <name type="synonym">Setaria italica subsp. viridis</name>
    <dbReference type="NCBI Taxonomy" id="4556"/>
    <lineage>
        <taxon>Eukaryota</taxon>
        <taxon>Viridiplantae</taxon>
        <taxon>Streptophyta</taxon>
        <taxon>Embryophyta</taxon>
        <taxon>Tracheophyta</taxon>
        <taxon>Spermatophyta</taxon>
        <taxon>Magnoliopsida</taxon>
        <taxon>Liliopsida</taxon>
        <taxon>Poales</taxon>
        <taxon>Poaceae</taxon>
        <taxon>PACMAD clade</taxon>
        <taxon>Panicoideae</taxon>
        <taxon>Panicodae</taxon>
        <taxon>Paniceae</taxon>
        <taxon>Cenchrinae</taxon>
        <taxon>Setaria</taxon>
    </lineage>
</organism>
<feature type="chain" id="PRO_5020541588" evidence="1">
    <location>
        <begin position="21"/>
        <end position="44"/>
    </location>
</feature>
<name>A0A4U6UFT1_SETVI</name>